<keyword evidence="3" id="KW-0472">Membrane</keyword>
<feature type="coiled-coil region" evidence="2">
    <location>
        <begin position="107"/>
        <end position="141"/>
    </location>
</feature>
<evidence type="ECO:0000313" key="5">
    <source>
        <dbReference type="Proteomes" id="UP001597036"/>
    </source>
</evidence>
<comment type="similarity">
    <text evidence="1">Belongs to the UPF0749 family.</text>
</comment>
<organism evidence="4 5">
    <name type="scientific">Alloscardovia venturai</name>
    <dbReference type="NCBI Taxonomy" id="1769421"/>
    <lineage>
        <taxon>Bacteria</taxon>
        <taxon>Bacillati</taxon>
        <taxon>Actinomycetota</taxon>
        <taxon>Actinomycetes</taxon>
        <taxon>Bifidobacteriales</taxon>
        <taxon>Bifidobacteriaceae</taxon>
        <taxon>Alloscardovia</taxon>
    </lineage>
</organism>
<comment type="caution">
    <text evidence="4">The sequence shown here is derived from an EMBL/GenBank/DDBJ whole genome shotgun (WGS) entry which is preliminary data.</text>
</comment>
<accession>A0ABW2Y5C9</accession>
<feature type="transmembrane region" description="Helical" evidence="3">
    <location>
        <begin position="73"/>
        <end position="93"/>
    </location>
</feature>
<keyword evidence="3" id="KW-1133">Transmembrane helix</keyword>
<keyword evidence="3" id="KW-0812">Transmembrane</keyword>
<dbReference type="PANTHER" id="PTHR37313">
    <property type="entry name" value="UPF0749 PROTEIN RV1825"/>
    <property type="match status" value="1"/>
</dbReference>
<dbReference type="PANTHER" id="PTHR37313:SF2">
    <property type="entry name" value="UPF0749 PROTEIN YLXX"/>
    <property type="match status" value="1"/>
</dbReference>
<dbReference type="Gene3D" id="3.30.70.1880">
    <property type="entry name" value="Protein of unknown function DUF881"/>
    <property type="match status" value="1"/>
</dbReference>
<name>A0ABW2Y5C9_9BIFI</name>
<keyword evidence="2" id="KW-0175">Coiled coil</keyword>
<dbReference type="Proteomes" id="UP001597036">
    <property type="component" value="Unassembled WGS sequence"/>
</dbReference>
<dbReference type="RefSeq" id="WP_377938670.1">
    <property type="nucleotide sequence ID" value="NZ_JBHTHQ010000021.1"/>
</dbReference>
<evidence type="ECO:0000256" key="2">
    <source>
        <dbReference type="SAM" id="Coils"/>
    </source>
</evidence>
<dbReference type="InterPro" id="IPR010273">
    <property type="entry name" value="DUF881"/>
</dbReference>
<evidence type="ECO:0000256" key="3">
    <source>
        <dbReference type="SAM" id="Phobius"/>
    </source>
</evidence>
<sequence length="294" mass="32067">MVKVNSKLLHSEDTPNFDKQIRQTDTEKLADDTQTGVFPQIKTNAGIRRTTTQTISTWSEFIREIRHSRHTRSIVAFVILLFLGAALGFGFVAQQRITDTSYTSLSESELVSLLDETNNQVSRLESQKTQLDSQLASIQSAANKQQEIERVAKLNQDANDILSGKVAATGPGVEITITQGSQKVTAAALFTVIEELRNAGAEVIQIGDVRVVTSTYVINTSSGLMSDGKYLTSPYVIKAIGDKSNLQDAIEISGGVGSTLRVNYDAVVKVAQKDKVTISALANTFEYKYAKTVE</sequence>
<evidence type="ECO:0000256" key="1">
    <source>
        <dbReference type="ARBA" id="ARBA00009108"/>
    </source>
</evidence>
<proteinExistence type="inferred from homology"/>
<dbReference type="Pfam" id="PF05949">
    <property type="entry name" value="DUF881"/>
    <property type="match status" value="1"/>
</dbReference>
<dbReference type="EMBL" id="JBHTHQ010000021">
    <property type="protein sequence ID" value="MFD0704966.1"/>
    <property type="molecule type" value="Genomic_DNA"/>
</dbReference>
<gene>
    <name evidence="4" type="ORF">ACFQY8_04300</name>
</gene>
<protein>
    <submittedName>
        <fullName evidence="4">DUF881 domain-containing protein</fullName>
    </submittedName>
</protein>
<reference evidence="5" key="1">
    <citation type="journal article" date="2019" name="Int. J. Syst. Evol. Microbiol.">
        <title>The Global Catalogue of Microorganisms (GCM) 10K type strain sequencing project: providing services to taxonomists for standard genome sequencing and annotation.</title>
        <authorList>
            <consortium name="The Broad Institute Genomics Platform"/>
            <consortium name="The Broad Institute Genome Sequencing Center for Infectious Disease"/>
            <person name="Wu L."/>
            <person name="Ma J."/>
        </authorList>
    </citation>
    <scope>NUCLEOTIDE SEQUENCE [LARGE SCALE GENOMIC DNA]</scope>
    <source>
        <strain evidence="5">CCM 8604</strain>
    </source>
</reference>
<keyword evidence="5" id="KW-1185">Reference proteome</keyword>
<evidence type="ECO:0000313" key="4">
    <source>
        <dbReference type="EMBL" id="MFD0704966.1"/>
    </source>
</evidence>